<dbReference type="AlphaFoldDB" id="A0A8S3ZR16"/>
<feature type="compositionally biased region" description="Polar residues" evidence="1">
    <location>
        <begin position="383"/>
        <end position="398"/>
    </location>
</feature>
<feature type="region of interest" description="Disordered" evidence="1">
    <location>
        <begin position="374"/>
        <end position="433"/>
    </location>
</feature>
<keyword evidence="3" id="KW-1185">Reference proteome</keyword>
<sequence length="554" mass="60840">SCQGHTFAMMTPNLYHHYHLSFSVSQISMIDSIFVRSYLVPDPVKKTNRQTEAVRVESLSKDSTLPPHTGIQHIFSSSSFRFETPLLYAGVTQDIVTTRSVRLEVCMSQKNTRKVFLMGMAHLPLRVAVKHPIREKYPLITCMNHTIPNSMRVYSARDIIFGNSPLDQSLSRSDSMHSSFSCPAATKDMYLGNVEHYLRRTSVELTDSDCDDGVGSSIDIISTLGKSSSSSAGNVDVLSLAADSEEASTSLQEATGLQKDAYSSATSDGNYTEHPKPKKRIIPYELMDKVSVSEINLENLPKEKSPVVNAMEDDTPTAKINIKEDNINSQVKTTLVQKENILSQDSSISTENVFTNPLVGKKKIIPPELLSTVDSVSREHRQSGNQNSNKAGTEQQIIDTLEDSAAGLQDTDKTKEPGAYSETSSKLDESLDEQNDNAMEMNQSPQCAAFLETSDTSSTPVSRPETPIWDFYDFTLEEGVKTDPETVAGSANDAASIALGTLQESILRLSQAKKVLDTCTVSGPVLPAIMVEDFEMDDDDNDVLSDEDEDSVES</sequence>
<dbReference type="Proteomes" id="UP000678393">
    <property type="component" value="Unassembled WGS sequence"/>
</dbReference>
<gene>
    <name evidence="2" type="ORF">CUNI_LOCUS15743</name>
</gene>
<organism evidence="2 3">
    <name type="scientific">Candidula unifasciata</name>
    <dbReference type="NCBI Taxonomy" id="100452"/>
    <lineage>
        <taxon>Eukaryota</taxon>
        <taxon>Metazoa</taxon>
        <taxon>Spiralia</taxon>
        <taxon>Lophotrochozoa</taxon>
        <taxon>Mollusca</taxon>
        <taxon>Gastropoda</taxon>
        <taxon>Heterobranchia</taxon>
        <taxon>Euthyneura</taxon>
        <taxon>Panpulmonata</taxon>
        <taxon>Eupulmonata</taxon>
        <taxon>Stylommatophora</taxon>
        <taxon>Helicina</taxon>
        <taxon>Helicoidea</taxon>
        <taxon>Geomitridae</taxon>
        <taxon>Candidula</taxon>
    </lineage>
</organism>
<comment type="caution">
    <text evidence="2">The sequence shown here is derived from an EMBL/GenBank/DDBJ whole genome shotgun (WGS) entry which is preliminary data.</text>
</comment>
<proteinExistence type="predicted"/>
<reference evidence="2" key="1">
    <citation type="submission" date="2021-04" db="EMBL/GenBank/DDBJ databases">
        <authorList>
            <consortium name="Molecular Ecology Group"/>
        </authorList>
    </citation>
    <scope>NUCLEOTIDE SEQUENCE</scope>
</reference>
<protein>
    <submittedName>
        <fullName evidence="2">Uncharacterized protein</fullName>
    </submittedName>
</protein>
<evidence type="ECO:0000313" key="3">
    <source>
        <dbReference type="Proteomes" id="UP000678393"/>
    </source>
</evidence>
<feature type="non-terminal residue" evidence="2">
    <location>
        <position position="554"/>
    </location>
</feature>
<evidence type="ECO:0000313" key="2">
    <source>
        <dbReference type="EMBL" id="CAG5130185.1"/>
    </source>
</evidence>
<name>A0A8S3ZR16_9EUPU</name>
<dbReference type="EMBL" id="CAJHNH020003888">
    <property type="protein sequence ID" value="CAG5130185.1"/>
    <property type="molecule type" value="Genomic_DNA"/>
</dbReference>
<dbReference type="OrthoDB" id="194358at2759"/>
<evidence type="ECO:0000256" key="1">
    <source>
        <dbReference type="SAM" id="MobiDB-lite"/>
    </source>
</evidence>
<accession>A0A8S3ZR16</accession>